<reference evidence="11 12" key="2">
    <citation type="submission" date="2015-05" db="EMBL/GenBank/DDBJ databases">
        <authorList>
            <person name="Morales-Cruz A."/>
            <person name="Amrine K.C."/>
            <person name="Cantu D."/>
        </authorList>
    </citation>
    <scope>NUCLEOTIDE SEQUENCE [LARGE SCALE GENOMIC DNA]</scope>
    <source>
        <strain evidence="11">UCRPC4</strain>
    </source>
</reference>
<evidence type="ECO:0000256" key="3">
    <source>
        <dbReference type="ARBA" id="ARBA00022723"/>
    </source>
</evidence>
<keyword evidence="4" id="KW-0677">Repeat</keyword>
<organism evidence="11 12">
    <name type="scientific">Phaeomoniella chlamydospora</name>
    <name type="common">Phaeoacremonium chlamydosporum</name>
    <dbReference type="NCBI Taxonomy" id="158046"/>
    <lineage>
        <taxon>Eukaryota</taxon>
        <taxon>Fungi</taxon>
        <taxon>Dikarya</taxon>
        <taxon>Ascomycota</taxon>
        <taxon>Pezizomycotina</taxon>
        <taxon>Eurotiomycetes</taxon>
        <taxon>Chaetothyriomycetidae</taxon>
        <taxon>Phaeomoniellales</taxon>
        <taxon>Phaeomoniellaceae</taxon>
        <taxon>Phaeomoniella</taxon>
    </lineage>
</organism>
<dbReference type="Proteomes" id="UP000053317">
    <property type="component" value="Unassembled WGS sequence"/>
</dbReference>
<evidence type="ECO:0000256" key="7">
    <source>
        <dbReference type="ARBA" id="ARBA00023242"/>
    </source>
</evidence>
<dbReference type="InterPro" id="IPR042452">
    <property type="entry name" value="ZPR1_Znf1/2"/>
</dbReference>
<comment type="subcellular location">
    <subcellularLocation>
        <location evidence="1">Nucleus</location>
    </subcellularLocation>
</comment>
<gene>
    <name evidence="11" type="ORF">UCRPC4_g01063</name>
</gene>
<keyword evidence="12" id="KW-1185">Reference proteome</keyword>
<accession>A0A0G2GW64</accession>
<dbReference type="InterPro" id="IPR056180">
    <property type="entry name" value="ZPR1_jr_dom"/>
</dbReference>
<evidence type="ECO:0000256" key="6">
    <source>
        <dbReference type="ARBA" id="ARBA00022833"/>
    </source>
</evidence>
<evidence type="ECO:0000256" key="5">
    <source>
        <dbReference type="ARBA" id="ARBA00022771"/>
    </source>
</evidence>
<feature type="domain" description="Zinc finger ZPR1-type" evidence="10">
    <location>
        <begin position="23"/>
        <end position="180"/>
    </location>
</feature>
<sequence>MTDVQQDTQLKADDTPQVTEVESLCMRCHENGMTRLLLFYIPYFREVILSSFSCEHCGHQDNSVRPAGRIQEKGSKYTLRVDMKKDLERQVVRNDSAILRIEDLDLEMPKGESQLTNIEGILLKIITEFEVGQPARKESQPEIYEALQQIIEKLKKMMDASALPFVISINDPSGNSFIEPYPDDKDHKYVRQDYLRTPEQNEELGLAAETDDPEAEAAPEGLDDSEIVNGVVYTLHETCPACSKPCVVNMQRVQIPHFKEVFIIATNCSHCGYRTSDVKTGGEIPEKGKNISLKVQTVEDLSRDLLKSETCGLRCPEIDLQVEPGTLGGRFTTVEGLLAQVREQLHGQVYDVGGEGEGVSGGDSMPTETKTRWDSFFKKLDAALKVETHFTIILEDPLGNSYIQSLSDTEVDPQIHIEEYERTFEENDHLGLNDMKVEGYEQDSKKKDETKA</sequence>
<dbReference type="Gene3D" id="2.20.25.420">
    <property type="entry name" value="ZPR1, zinc finger domain"/>
    <property type="match status" value="2"/>
</dbReference>
<proteinExistence type="inferred from homology"/>
<dbReference type="GO" id="GO:0005634">
    <property type="term" value="C:nucleus"/>
    <property type="evidence" value="ECO:0007669"/>
    <property type="project" value="UniProtKB-SubCell"/>
</dbReference>
<dbReference type="AlphaFoldDB" id="A0A0G2GW64"/>
<reference evidence="11 12" key="1">
    <citation type="submission" date="2015-05" db="EMBL/GenBank/DDBJ databases">
        <title>Distinctive expansion of gene families associated with plant cell wall degradation and secondary metabolism in the genomes of grapevine trunk pathogens.</title>
        <authorList>
            <person name="Lawrence D.P."/>
            <person name="Travadon R."/>
            <person name="Rolshausen P.E."/>
            <person name="Baumgartner K."/>
        </authorList>
    </citation>
    <scope>NUCLEOTIDE SEQUENCE [LARGE SCALE GENOMIC DNA]</scope>
    <source>
        <strain evidence="11">UCRPC4</strain>
    </source>
</reference>
<dbReference type="Pfam" id="PF03367">
    <property type="entry name" value="Zn_ribbon_ZPR1"/>
    <property type="match status" value="2"/>
</dbReference>
<keyword evidence="6" id="KW-0862">Zinc</keyword>
<dbReference type="FunFam" id="2.20.25.420:FF:000001">
    <property type="entry name" value="Zinc finger protein ZPR1"/>
    <property type="match status" value="1"/>
</dbReference>
<keyword evidence="5" id="KW-0863">Zinc-finger</keyword>
<comment type="similarity">
    <text evidence="2">Belongs to the ZPR1 family.</text>
</comment>
<dbReference type="PANTHER" id="PTHR10876">
    <property type="entry name" value="ZINC FINGER PROTEIN ZPR1"/>
    <property type="match status" value="1"/>
</dbReference>
<name>A0A0G2GW64_PHACM</name>
<dbReference type="FunFam" id="2.60.120.1040:FF:000001">
    <property type="entry name" value="Zinc finger protein ZPR1"/>
    <property type="match status" value="1"/>
</dbReference>
<dbReference type="OrthoDB" id="308464at2759"/>
<dbReference type="GO" id="GO:0008270">
    <property type="term" value="F:zinc ion binding"/>
    <property type="evidence" value="ECO:0007669"/>
    <property type="project" value="UniProtKB-KW"/>
</dbReference>
<evidence type="ECO:0000256" key="2">
    <source>
        <dbReference type="ARBA" id="ARBA00008354"/>
    </source>
</evidence>
<evidence type="ECO:0000256" key="4">
    <source>
        <dbReference type="ARBA" id="ARBA00022737"/>
    </source>
</evidence>
<feature type="domain" description="Zinc finger ZPR1-type" evidence="10">
    <location>
        <begin position="237"/>
        <end position="405"/>
    </location>
</feature>
<dbReference type="InterPro" id="IPR042451">
    <property type="entry name" value="ZPR1_A/B_dom"/>
</dbReference>
<evidence type="ECO:0000259" key="10">
    <source>
        <dbReference type="SMART" id="SM00709"/>
    </source>
</evidence>
<keyword evidence="7" id="KW-0539">Nucleus</keyword>
<evidence type="ECO:0000256" key="1">
    <source>
        <dbReference type="ARBA" id="ARBA00004123"/>
    </source>
</evidence>
<evidence type="ECO:0000313" key="12">
    <source>
        <dbReference type="Proteomes" id="UP000053317"/>
    </source>
</evidence>
<evidence type="ECO:0000256" key="9">
    <source>
        <dbReference type="SAM" id="MobiDB-lite"/>
    </source>
</evidence>
<protein>
    <submittedName>
        <fullName evidence="11">Putative zinc finger protein zpr1</fullName>
    </submittedName>
</protein>
<evidence type="ECO:0000256" key="8">
    <source>
        <dbReference type="ARBA" id="ARBA00054139"/>
    </source>
</evidence>
<dbReference type="FunFam" id="2.60.120.1040:FF:000003">
    <property type="entry name" value="Zinc finger protein zpr1"/>
    <property type="match status" value="1"/>
</dbReference>
<feature type="region of interest" description="Disordered" evidence="9">
    <location>
        <begin position="427"/>
        <end position="452"/>
    </location>
</feature>
<comment type="function">
    <text evidence="8">Acts as a protein folding chaperone for elongation factor 1-alpha.</text>
</comment>
<dbReference type="NCBIfam" id="TIGR00310">
    <property type="entry name" value="ZPR1_znf"/>
    <property type="match status" value="2"/>
</dbReference>
<evidence type="ECO:0000313" key="11">
    <source>
        <dbReference type="EMBL" id="KKY27468.1"/>
    </source>
</evidence>
<dbReference type="InterPro" id="IPR040141">
    <property type="entry name" value="ZPR1"/>
</dbReference>
<dbReference type="Gene3D" id="2.60.120.1040">
    <property type="entry name" value="ZPR1, A/B domain"/>
    <property type="match status" value="2"/>
</dbReference>
<dbReference type="EMBL" id="LCWF01000024">
    <property type="protein sequence ID" value="KKY27468.1"/>
    <property type="molecule type" value="Genomic_DNA"/>
</dbReference>
<dbReference type="FunFam" id="2.20.25.420:FF:000002">
    <property type="entry name" value="Zinc finger protein ZPR1"/>
    <property type="match status" value="1"/>
</dbReference>
<dbReference type="InterPro" id="IPR004457">
    <property type="entry name" value="Znf_ZPR1"/>
</dbReference>
<dbReference type="PANTHER" id="PTHR10876:SF0">
    <property type="entry name" value="ZINC FINGER PROTEIN ZPR1"/>
    <property type="match status" value="1"/>
</dbReference>
<keyword evidence="3" id="KW-0479">Metal-binding</keyword>
<dbReference type="SMART" id="SM00709">
    <property type="entry name" value="Zpr1"/>
    <property type="match status" value="2"/>
</dbReference>
<dbReference type="Pfam" id="PF22794">
    <property type="entry name" value="jr-ZPR1"/>
    <property type="match status" value="2"/>
</dbReference>
<comment type="caution">
    <text evidence="11">The sequence shown here is derived from an EMBL/GenBank/DDBJ whole genome shotgun (WGS) entry which is preliminary data.</text>
</comment>